<feature type="compositionally biased region" description="Polar residues" evidence="1">
    <location>
        <begin position="140"/>
        <end position="149"/>
    </location>
</feature>
<keyword evidence="2" id="KW-1133">Transmembrane helix</keyword>
<accession>A0A7K0EIG4</accession>
<name>A0A7K0EIG4_9BACT</name>
<feature type="region of interest" description="Disordered" evidence="1">
    <location>
        <begin position="78"/>
        <end position="158"/>
    </location>
</feature>
<dbReference type="OrthoDB" id="1419682at2"/>
<evidence type="ECO:0000256" key="2">
    <source>
        <dbReference type="SAM" id="Phobius"/>
    </source>
</evidence>
<dbReference type="InterPro" id="IPR025665">
    <property type="entry name" value="Beta-barrel_OMP_2"/>
</dbReference>
<comment type="caution">
    <text evidence="4">The sequence shown here is derived from an EMBL/GenBank/DDBJ whole genome shotgun (WGS) entry which is preliminary data.</text>
</comment>
<organism evidence="4 5">
    <name type="scientific">Larkinella terrae</name>
    <dbReference type="NCBI Taxonomy" id="2025311"/>
    <lineage>
        <taxon>Bacteria</taxon>
        <taxon>Pseudomonadati</taxon>
        <taxon>Bacteroidota</taxon>
        <taxon>Cytophagia</taxon>
        <taxon>Cytophagales</taxon>
        <taxon>Spirosomataceae</taxon>
        <taxon>Larkinella</taxon>
    </lineage>
</organism>
<keyword evidence="5" id="KW-1185">Reference proteome</keyword>
<gene>
    <name evidence="4" type="ORF">GJJ30_09410</name>
</gene>
<keyword evidence="2" id="KW-0472">Membrane</keyword>
<dbReference type="Proteomes" id="UP000441754">
    <property type="component" value="Unassembled WGS sequence"/>
</dbReference>
<dbReference type="EMBL" id="WJXZ01000004">
    <property type="protein sequence ID" value="MRS61502.1"/>
    <property type="molecule type" value="Genomic_DNA"/>
</dbReference>
<feature type="domain" description="Outer membrane protein beta-barrel" evidence="3">
    <location>
        <begin position="241"/>
        <end position="401"/>
    </location>
</feature>
<dbReference type="Pfam" id="PF13568">
    <property type="entry name" value="OMP_b-brl_2"/>
    <property type="match status" value="1"/>
</dbReference>
<reference evidence="4 5" key="1">
    <citation type="journal article" date="2018" name="Antonie Van Leeuwenhoek">
        <title>Larkinella terrae sp. nov., isolated from soil on Jeju Island, South Korea.</title>
        <authorList>
            <person name="Ten L.N."/>
            <person name="Jeon J."/>
            <person name="Park S.J."/>
            <person name="Park S."/>
            <person name="Lee S.Y."/>
            <person name="Kim M.K."/>
            <person name="Jung H.Y."/>
        </authorList>
    </citation>
    <scope>NUCLEOTIDE SEQUENCE [LARGE SCALE GENOMIC DNA]</scope>
    <source>
        <strain evidence="4 5">KCTC 52001</strain>
    </source>
</reference>
<evidence type="ECO:0000259" key="3">
    <source>
        <dbReference type="Pfam" id="PF13568"/>
    </source>
</evidence>
<evidence type="ECO:0000313" key="4">
    <source>
        <dbReference type="EMBL" id="MRS61502.1"/>
    </source>
</evidence>
<protein>
    <submittedName>
        <fullName evidence="4">Outer membrane beta-barrel protein</fullName>
    </submittedName>
</protein>
<evidence type="ECO:0000256" key="1">
    <source>
        <dbReference type="SAM" id="MobiDB-lite"/>
    </source>
</evidence>
<feature type="transmembrane region" description="Helical" evidence="2">
    <location>
        <begin position="46"/>
        <end position="67"/>
    </location>
</feature>
<proteinExistence type="predicted"/>
<dbReference type="RefSeq" id="WP_154174869.1">
    <property type="nucleotide sequence ID" value="NZ_WJXZ01000004.1"/>
</dbReference>
<sequence length="436" mass="48207">MKDSIHKRLTDHIRKTVGRYEVPYEPGSWEEFQRLQRRRRQPPVVWFRYALAACLLLGVLGVPLWLYTKKSEETRLAVHGSKTGVSDPKTMLPSVENRQRTGAVLPEPSTPKSPEGDFLDLDDSASKSPSGDLGVIGQNRPKTANSSIKNRFDPPKPSFDDFRRNDISTHPHAESIIQTASFALISPRAIRFSLRPARALSLPLSIWQTGPAVAKTEPAKTGSKPVWGVSLAPQSVYAAGSSPTMTVGGGVFSEIPIIKRFSLSTGLAMAQQKFGTKESGQIVMTTNIPHLVSTGIRLTSIDLPLNIRFRPKKMSGMGFYAEAGLSSIAFLNEQYAYTYEQTKAETIFVMGSNGQEQPVTQYRTLQQTTNQSEPAFQKIYWGRIINLSIGVERRLGTQFRLSAEPYVKYPIGPFTRESLMLGSGGVSLRLGFQAGR</sequence>
<dbReference type="AlphaFoldDB" id="A0A7K0EIG4"/>
<evidence type="ECO:0000313" key="5">
    <source>
        <dbReference type="Proteomes" id="UP000441754"/>
    </source>
</evidence>
<keyword evidence="2" id="KW-0812">Transmembrane</keyword>